<evidence type="ECO:0000313" key="3">
    <source>
        <dbReference type="Proteomes" id="UP001314903"/>
    </source>
</evidence>
<keyword evidence="1" id="KW-1133">Transmembrane helix</keyword>
<feature type="transmembrane region" description="Helical" evidence="1">
    <location>
        <begin position="41"/>
        <end position="61"/>
    </location>
</feature>
<keyword evidence="3" id="KW-1185">Reference proteome</keyword>
<dbReference type="GO" id="GO:0051301">
    <property type="term" value="P:cell division"/>
    <property type="evidence" value="ECO:0007669"/>
    <property type="project" value="UniProtKB-KW"/>
</dbReference>
<sequence length="95" mass="10812">MYVEASKKVMFLVIFLVFIVFFVCLYIAVKTYSTELSIATLQQAVLFSAPVLTALIVKSGFENVRKGKIREKIIDSKINNHEVVDYGVEDFRESV</sequence>
<keyword evidence="2" id="KW-0131">Cell cycle</keyword>
<gene>
    <name evidence="2" type="ORF">J2Z35_002239</name>
</gene>
<accession>A0ABS4KKW8</accession>
<proteinExistence type="predicted"/>
<dbReference type="Proteomes" id="UP001314903">
    <property type="component" value="Unassembled WGS sequence"/>
</dbReference>
<keyword evidence="1" id="KW-0472">Membrane</keyword>
<comment type="caution">
    <text evidence="2">The sequence shown here is derived from an EMBL/GenBank/DDBJ whole genome shotgun (WGS) entry which is preliminary data.</text>
</comment>
<organism evidence="2 3">
    <name type="scientific">Acetoanaerobium pronyense</name>
    <dbReference type="NCBI Taxonomy" id="1482736"/>
    <lineage>
        <taxon>Bacteria</taxon>
        <taxon>Bacillati</taxon>
        <taxon>Bacillota</taxon>
        <taxon>Clostridia</taxon>
        <taxon>Peptostreptococcales</taxon>
        <taxon>Filifactoraceae</taxon>
        <taxon>Acetoanaerobium</taxon>
    </lineage>
</organism>
<feature type="transmembrane region" description="Helical" evidence="1">
    <location>
        <begin position="9"/>
        <end position="29"/>
    </location>
</feature>
<dbReference type="RefSeq" id="WP_209661489.1">
    <property type="nucleotide sequence ID" value="NZ_JAGGLI010000028.1"/>
</dbReference>
<protein>
    <submittedName>
        <fullName evidence="2">Cell division protein FtsL</fullName>
    </submittedName>
</protein>
<evidence type="ECO:0000313" key="2">
    <source>
        <dbReference type="EMBL" id="MBP2028438.1"/>
    </source>
</evidence>
<reference evidence="2 3" key="1">
    <citation type="submission" date="2021-03" db="EMBL/GenBank/DDBJ databases">
        <title>Genomic Encyclopedia of Type Strains, Phase IV (KMG-IV): sequencing the most valuable type-strain genomes for metagenomic binning, comparative biology and taxonomic classification.</title>
        <authorList>
            <person name="Goeker M."/>
        </authorList>
    </citation>
    <scope>NUCLEOTIDE SEQUENCE [LARGE SCALE GENOMIC DNA]</scope>
    <source>
        <strain evidence="2 3">DSM 27512</strain>
    </source>
</reference>
<name>A0ABS4KKW8_9FIRM</name>
<keyword evidence="2" id="KW-0132">Cell division</keyword>
<dbReference type="EMBL" id="JAGGLI010000028">
    <property type="protein sequence ID" value="MBP2028438.1"/>
    <property type="molecule type" value="Genomic_DNA"/>
</dbReference>
<evidence type="ECO:0000256" key="1">
    <source>
        <dbReference type="SAM" id="Phobius"/>
    </source>
</evidence>
<keyword evidence="1" id="KW-0812">Transmembrane</keyword>